<proteinExistence type="predicted"/>
<evidence type="ECO:0000313" key="1">
    <source>
        <dbReference type="EMBL" id="CAH2043718.1"/>
    </source>
</evidence>
<reference evidence="1" key="1">
    <citation type="submission" date="2022-03" db="EMBL/GenBank/DDBJ databases">
        <authorList>
            <person name="Martin H S."/>
        </authorList>
    </citation>
    <scope>NUCLEOTIDE SEQUENCE</scope>
</reference>
<dbReference type="Proteomes" id="UP000837857">
    <property type="component" value="Chromosome 15"/>
</dbReference>
<evidence type="ECO:0000313" key="2">
    <source>
        <dbReference type="Proteomes" id="UP000837857"/>
    </source>
</evidence>
<name>A0ABN8HYA7_9NEOP</name>
<gene>
    <name evidence="1" type="ORF">IPOD504_LOCUS4418</name>
</gene>
<dbReference type="EMBL" id="OW152827">
    <property type="protein sequence ID" value="CAH2043718.1"/>
    <property type="molecule type" value="Genomic_DNA"/>
</dbReference>
<protein>
    <submittedName>
        <fullName evidence="1">Uncharacterized protein</fullName>
    </submittedName>
</protein>
<organism evidence="1 2">
    <name type="scientific">Iphiclides podalirius</name>
    <name type="common">scarce swallowtail</name>
    <dbReference type="NCBI Taxonomy" id="110791"/>
    <lineage>
        <taxon>Eukaryota</taxon>
        <taxon>Metazoa</taxon>
        <taxon>Ecdysozoa</taxon>
        <taxon>Arthropoda</taxon>
        <taxon>Hexapoda</taxon>
        <taxon>Insecta</taxon>
        <taxon>Pterygota</taxon>
        <taxon>Neoptera</taxon>
        <taxon>Endopterygota</taxon>
        <taxon>Lepidoptera</taxon>
        <taxon>Glossata</taxon>
        <taxon>Ditrysia</taxon>
        <taxon>Papilionoidea</taxon>
        <taxon>Papilionidae</taxon>
        <taxon>Papilioninae</taxon>
        <taxon>Iphiclides</taxon>
    </lineage>
</organism>
<sequence>MCRGVPSLDGAAAARRARRPLSARLPAQKEYSYAGRQPGTIELCSAIKPFVASRSFVPTPIVACRYRDIYGGQYKAADVSGLPRQLRS</sequence>
<feature type="non-terminal residue" evidence="1">
    <location>
        <position position="88"/>
    </location>
</feature>
<accession>A0ABN8HYA7</accession>
<keyword evidence="2" id="KW-1185">Reference proteome</keyword>